<keyword evidence="2" id="KW-1185">Reference proteome</keyword>
<reference evidence="1" key="1">
    <citation type="submission" date="2021-12" db="EMBL/GenBank/DDBJ databases">
        <authorList>
            <person name="Zaccaron A."/>
            <person name="Stergiopoulos I."/>
        </authorList>
    </citation>
    <scope>NUCLEOTIDE SEQUENCE</scope>
    <source>
        <strain evidence="1">Race5_Kim</strain>
    </source>
</reference>
<dbReference type="RefSeq" id="XP_047760359.1">
    <property type="nucleotide sequence ID" value="XM_047903217.1"/>
</dbReference>
<proteinExistence type="predicted"/>
<name>A0A9Q8LEL9_PASFU</name>
<dbReference type="EMBL" id="CP090166">
    <property type="protein sequence ID" value="UJO15993.1"/>
    <property type="molecule type" value="Genomic_DNA"/>
</dbReference>
<accession>A0A9Q8LEL9</accession>
<evidence type="ECO:0000313" key="2">
    <source>
        <dbReference type="Proteomes" id="UP000756132"/>
    </source>
</evidence>
<dbReference type="Proteomes" id="UP000756132">
    <property type="component" value="Chromosome 4"/>
</dbReference>
<gene>
    <name evidence="1" type="ORF">CLAFUR5_04069</name>
</gene>
<dbReference type="AlphaFoldDB" id="A0A9Q8LEL9"/>
<sequence length="155" mass="16850">MFDSAQLRSTNPVNSKTSRSLLHSDFSNVSPTTAGKLNITRDWVQDGADLVLQATISMTKGAKAVEPGSFGFPIEFNKIFTSRTADQVTAECSLVNPYIGLGAGYLQVARLGGNVPDMVVTPSNFGIKFEAWRFLAEFNGAPYYYQSTGFKGLYS</sequence>
<dbReference type="InterPro" id="IPR043750">
    <property type="entry name" value="DUF5695"/>
</dbReference>
<dbReference type="GeneID" id="71983947"/>
<evidence type="ECO:0000313" key="1">
    <source>
        <dbReference type="EMBL" id="UJO15993.1"/>
    </source>
</evidence>
<dbReference type="Pfam" id="PF18951">
    <property type="entry name" value="DUF5695"/>
    <property type="match status" value="1"/>
</dbReference>
<organism evidence="1 2">
    <name type="scientific">Passalora fulva</name>
    <name type="common">Tomato leaf mold</name>
    <name type="synonym">Cladosporium fulvum</name>
    <dbReference type="NCBI Taxonomy" id="5499"/>
    <lineage>
        <taxon>Eukaryota</taxon>
        <taxon>Fungi</taxon>
        <taxon>Dikarya</taxon>
        <taxon>Ascomycota</taxon>
        <taxon>Pezizomycotina</taxon>
        <taxon>Dothideomycetes</taxon>
        <taxon>Dothideomycetidae</taxon>
        <taxon>Mycosphaerellales</taxon>
        <taxon>Mycosphaerellaceae</taxon>
        <taxon>Fulvia</taxon>
    </lineage>
</organism>
<protein>
    <submittedName>
        <fullName evidence="1">Uncharacterized protein</fullName>
    </submittedName>
</protein>
<dbReference type="KEGG" id="ffu:CLAFUR5_04069"/>
<reference evidence="1" key="2">
    <citation type="journal article" date="2022" name="Microb. Genom.">
        <title>A chromosome-scale genome assembly of the tomato pathogen Cladosporium fulvum reveals a compartmentalized genome architecture and the presence of a dispensable chromosome.</title>
        <authorList>
            <person name="Zaccaron A.Z."/>
            <person name="Chen L.H."/>
            <person name="Samaras A."/>
            <person name="Stergiopoulos I."/>
        </authorList>
    </citation>
    <scope>NUCLEOTIDE SEQUENCE</scope>
    <source>
        <strain evidence="1">Race5_Kim</strain>
    </source>
</reference>
<dbReference type="OrthoDB" id="2730619at2759"/>